<dbReference type="Gene3D" id="3.30.200.20">
    <property type="entry name" value="Phosphorylase Kinase, domain 1"/>
    <property type="match status" value="1"/>
</dbReference>
<evidence type="ECO:0000256" key="3">
    <source>
        <dbReference type="ARBA" id="ARBA00038211"/>
    </source>
</evidence>
<dbReference type="InterPro" id="IPR011009">
    <property type="entry name" value="Kinase-like_dom_sf"/>
</dbReference>
<dbReference type="EMBL" id="CAIIXF020000006">
    <property type="protein sequence ID" value="CAH1787262.1"/>
    <property type="molecule type" value="Genomic_DNA"/>
</dbReference>
<dbReference type="Pfam" id="PF01633">
    <property type="entry name" value="Choline_kinase"/>
    <property type="match status" value="1"/>
</dbReference>
<keyword evidence="5" id="KW-1185">Reference proteome</keyword>
<evidence type="ECO:0000313" key="4">
    <source>
        <dbReference type="EMBL" id="CAH1787262.1"/>
    </source>
</evidence>
<keyword evidence="1" id="KW-0594">Phospholipid biosynthesis</keyword>
<dbReference type="GO" id="GO:0005737">
    <property type="term" value="C:cytoplasm"/>
    <property type="evidence" value="ECO:0007669"/>
    <property type="project" value="TreeGrafter"/>
</dbReference>
<dbReference type="AlphaFoldDB" id="A0A8J1TXP2"/>
<dbReference type="SUPFAM" id="SSF56112">
    <property type="entry name" value="Protein kinase-like (PK-like)"/>
    <property type="match status" value="1"/>
</dbReference>
<organism evidence="4 5">
    <name type="scientific">Owenia fusiformis</name>
    <name type="common">Polychaete worm</name>
    <dbReference type="NCBI Taxonomy" id="6347"/>
    <lineage>
        <taxon>Eukaryota</taxon>
        <taxon>Metazoa</taxon>
        <taxon>Spiralia</taxon>
        <taxon>Lophotrochozoa</taxon>
        <taxon>Annelida</taxon>
        <taxon>Polychaeta</taxon>
        <taxon>Sedentaria</taxon>
        <taxon>Canalipalpata</taxon>
        <taxon>Sabellida</taxon>
        <taxon>Oweniida</taxon>
        <taxon>Oweniidae</taxon>
        <taxon>Owenia</taxon>
    </lineage>
</organism>
<name>A0A8J1TXP2_OWEFU</name>
<comment type="caution">
    <text evidence="4">The sequence shown here is derived from an EMBL/GenBank/DDBJ whole genome shotgun (WGS) entry which is preliminary data.</text>
</comment>
<dbReference type="GO" id="GO:0004103">
    <property type="term" value="F:choline kinase activity"/>
    <property type="evidence" value="ECO:0007669"/>
    <property type="project" value="TreeGrafter"/>
</dbReference>
<dbReference type="PANTHER" id="PTHR22603">
    <property type="entry name" value="CHOLINE/ETHANOALAMINE KINASE"/>
    <property type="match status" value="1"/>
</dbReference>
<gene>
    <name evidence="4" type="ORF">OFUS_LOCUS13004</name>
</gene>
<keyword evidence="2" id="KW-1208">Phospholipid metabolism</keyword>
<keyword evidence="1" id="KW-0444">Lipid biosynthesis</keyword>
<accession>A0A8J1TXP2</accession>
<protein>
    <submittedName>
        <fullName evidence="4">Uncharacterized protein</fullName>
    </submittedName>
</protein>
<comment type="similarity">
    <text evidence="3">Belongs to the choline/ethanolamine kinase family.</text>
</comment>
<proteinExistence type="inferred from homology"/>
<reference evidence="4" key="1">
    <citation type="submission" date="2022-03" db="EMBL/GenBank/DDBJ databases">
        <authorList>
            <person name="Martin C."/>
        </authorList>
    </citation>
    <scope>NUCLEOTIDE SEQUENCE</scope>
</reference>
<sequence>MDLYLKVPNELSIQNQENGDHKMQRQVSENPDETIESKGLRFCQRFLQGRWKDVSEKDFTVERIHGGLSNYLYLCSLPKDVDPINGEPRHILLRIYGQILVEHPDTMVLDSVIFALMSEKKLGPKLYGVFTGGRLEEYIPARCLLTEELHIPVISLECAKRMARIHQLHMPLCKEPTYIWDAMKRWLDESLNEITFDQSDVDSTVKFNKLLSYNLAEEYECLKETLAAVHSPVVFCHNDMQEGNILFMEDEEPGNQLLPIDFEYAGYNYRGFDIGNHFCEWSYSYKNDRPPYYHASLADYPSRDQQLLFIREYIRESGIENDNGETEEKMLLEVNTYALASHFMWTLWSIVQTRISHIQFGYLDYALARIEGYFWLKDRINTFSNHQTRKQ</sequence>
<dbReference type="CDD" id="cd05156">
    <property type="entry name" value="ChoK_euk"/>
    <property type="match status" value="1"/>
</dbReference>
<evidence type="ECO:0000256" key="2">
    <source>
        <dbReference type="ARBA" id="ARBA00023264"/>
    </source>
</evidence>
<dbReference type="GO" id="GO:0006646">
    <property type="term" value="P:phosphatidylethanolamine biosynthetic process"/>
    <property type="evidence" value="ECO:0007669"/>
    <property type="project" value="TreeGrafter"/>
</dbReference>
<dbReference type="OrthoDB" id="3649325at2759"/>
<dbReference type="Gene3D" id="3.90.1200.10">
    <property type="match status" value="1"/>
</dbReference>
<evidence type="ECO:0000256" key="1">
    <source>
        <dbReference type="ARBA" id="ARBA00023209"/>
    </source>
</evidence>
<dbReference type="PANTHER" id="PTHR22603:SF93">
    <property type="entry name" value="RE24176P"/>
    <property type="match status" value="1"/>
</dbReference>
<dbReference type="Proteomes" id="UP000749559">
    <property type="component" value="Unassembled WGS sequence"/>
</dbReference>
<keyword evidence="1" id="KW-0443">Lipid metabolism</keyword>
<dbReference type="GO" id="GO:0004305">
    <property type="term" value="F:ethanolamine kinase activity"/>
    <property type="evidence" value="ECO:0007669"/>
    <property type="project" value="TreeGrafter"/>
</dbReference>
<evidence type="ECO:0000313" key="5">
    <source>
        <dbReference type="Proteomes" id="UP000749559"/>
    </source>
</evidence>